<proteinExistence type="predicted"/>
<dbReference type="Proteomes" id="UP000789920">
    <property type="component" value="Unassembled WGS sequence"/>
</dbReference>
<evidence type="ECO:0000313" key="2">
    <source>
        <dbReference type="Proteomes" id="UP000789920"/>
    </source>
</evidence>
<dbReference type="EMBL" id="CAJVQC010011687">
    <property type="protein sequence ID" value="CAG8630050.1"/>
    <property type="molecule type" value="Genomic_DNA"/>
</dbReference>
<name>A0ACA9N5R7_9GLOM</name>
<sequence>QSVGLPFQNNPHFDILPSQDNPHPDILPSQDNLHPNILPSQDNPYPNILPSTSSAFIFNLNRIKYDTNLLTREEVEYLSSNSIDETNTSENQENLYPVEFLNTITISGLPSHKLTLKLGAPVMLLCNINPTEGLCNSTHLVCTAFGKHVIEVQIITKKHASYRTFLPQMNLTPSNSTLPFLLKRRQFPIQPAFAMTINKSQGQTLNHVRIYLPTPVFSHEQLYVACSRMTSRQNLKILTLGQEFEHEYTQNIVYPE</sequence>
<feature type="non-terminal residue" evidence="1">
    <location>
        <position position="256"/>
    </location>
</feature>
<feature type="non-terminal residue" evidence="1">
    <location>
        <position position="1"/>
    </location>
</feature>
<evidence type="ECO:0000313" key="1">
    <source>
        <dbReference type="EMBL" id="CAG8630050.1"/>
    </source>
</evidence>
<reference evidence="1" key="1">
    <citation type="submission" date="2021-06" db="EMBL/GenBank/DDBJ databases">
        <authorList>
            <person name="Kallberg Y."/>
            <person name="Tangrot J."/>
            <person name="Rosling A."/>
        </authorList>
    </citation>
    <scope>NUCLEOTIDE SEQUENCE</scope>
    <source>
        <strain evidence="1">MA461A</strain>
    </source>
</reference>
<gene>
    <name evidence="1" type="ORF">RPERSI_LOCUS7067</name>
</gene>
<organism evidence="1 2">
    <name type="scientific">Racocetra persica</name>
    <dbReference type="NCBI Taxonomy" id="160502"/>
    <lineage>
        <taxon>Eukaryota</taxon>
        <taxon>Fungi</taxon>
        <taxon>Fungi incertae sedis</taxon>
        <taxon>Mucoromycota</taxon>
        <taxon>Glomeromycotina</taxon>
        <taxon>Glomeromycetes</taxon>
        <taxon>Diversisporales</taxon>
        <taxon>Gigasporaceae</taxon>
        <taxon>Racocetra</taxon>
    </lineage>
</organism>
<keyword evidence="2" id="KW-1185">Reference proteome</keyword>
<protein>
    <submittedName>
        <fullName evidence="1">9691_t:CDS:1</fullName>
    </submittedName>
</protein>
<comment type="caution">
    <text evidence="1">The sequence shown here is derived from an EMBL/GenBank/DDBJ whole genome shotgun (WGS) entry which is preliminary data.</text>
</comment>
<accession>A0ACA9N5R7</accession>